<dbReference type="Proteomes" id="UP001279734">
    <property type="component" value="Unassembled WGS sequence"/>
</dbReference>
<evidence type="ECO:0000313" key="3">
    <source>
        <dbReference type="Proteomes" id="UP001279734"/>
    </source>
</evidence>
<reference evidence="2" key="1">
    <citation type="submission" date="2023-05" db="EMBL/GenBank/DDBJ databases">
        <title>Nepenthes gracilis genome sequencing.</title>
        <authorList>
            <person name="Fukushima K."/>
        </authorList>
    </citation>
    <scope>NUCLEOTIDE SEQUENCE</scope>
    <source>
        <strain evidence="2">SING2019-196</strain>
    </source>
</reference>
<dbReference type="AlphaFoldDB" id="A0AAD3SWC0"/>
<proteinExistence type="predicted"/>
<evidence type="ECO:0000313" key="2">
    <source>
        <dbReference type="EMBL" id="GMH17869.1"/>
    </source>
</evidence>
<gene>
    <name evidence="2" type="ORF">Nepgr_019710</name>
</gene>
<feature type="region of interest" description="Disordered" evidence="1">
    <location>
        <begin position="1"/>
        <end position="33"/>
    </location>
</feature>
<organism evidence="2 3">
    <name type="scientific">Nepenthes gracilis</name>
    <name type="common">Slender pitcher plant</name>
    <dbReference type="NCBI Taxonomy" id="150966"/>
    <lineage>
        <taxon>Eukaryota</taxon>
        <taxon>Viridiplantae</taxon>
        <taxon>Streptophyta</taxon>
        <taxon>Embryophyta</taxon>
        <taxon>Tracheophyta</taxon>
        <taxon>Spermatophyta</taxon>
        <taxon>Magnoliopsida</taxon>
        <taxon>eudicotyledons</taxon>
        <taxon>Gunneridae</taxon>
        <taxon>Pentapetalae</taxon>
        <taxon>Caryophyllales</taxon>
        <taxon>Nepenthaceae</taxon>
        <taxon>Nepenthes</taxon>
    </lineage>
</organism>
<name>A0AAD3SWC0_NEPGR</name>
<sequence>MNPSTDPIRRRARAGKPSESTPARRRKAKPTSLATVVATQRFESFKANMETFSGSKQVAALTRLKEKEEDGNGGRG</sequence>
<evidence type="ECO:0000256" key="1">
    <source>
        <dbReference type="SAM" id="MobiDB-lite"/>
    </source>
</evidence>
<keyword evidence="3" id="KW-1185">Reference proteome</keyword>
<protein>
    <submittedName>
        <fullName evidence="2">Uncharacterized protein</fullName>
    </submittedName>
</protein>
<accession>A0AAD3SWC0</accession>
<dbReference type="EMBL" id="BSYO01000018">
    <property type="protein sequence ID" value="GMH17869.1"/>
    <property type="molecule type" value="Genomic_DNA"/>
</dbReference>
<comment type="caution">
    <text evidence="2">The sequence shown here is derived from an EMBL/GenBank/DDBJ whole genome shotgun (WGS) entry which is preliminary data.</text>
</comment>